<dbReference type="RefSeq" id="WP_108637140.1">
    <property type="nucleotide sequence ID" value="NZ_QCXX01000014.1"/>
</dbReference>
<sequence>MVDIEILEKRWAELASKPKTKEEIEETLLLAKQIELERAKEYQGLIDELAVLDIKINSIWDLVNTKSKYPKAIPILMKYLPLVNYVRNKEGIVRALTVPEAKGIVVPLLIREYLQLSNDKENLKWVIGNAVNVTITKSEVANIFPIVLNKENGLSRQMFVSALGKIKAENVKDVLLRLVNDDDKVISDEAKKSLKKVS</sequence>
<gene>
    <name evidence="1" type="ORF">DCO56_28875</name>
</gene>
<keyword evidence="2" id="KW-1185">Reference proteome</keyword>
<dbReference type="OrthoDB" id="712058at2"/>
<evidence type="ECO:0008006" key="3">
    <source>
        <dbReference type="Google" id="ProtNLM"/>
    </source>
</evidence>
<reference evidence="1 2" key="1">
    <citation type="submission" date="2018-04" db="EMBL/GenBank/DDBJ databases">
        <title>Sphingobacterium sp. M46 Genome.</title>
        <authorList>
            <person name="Cheng J."/>
            <person name="Li Y."/>
        </authorList>
    </citation>
    <scope>NUCLEOTIDE SEQUENCE [LARGE SCALE GENOMIC DNA]</scope>
    <source>
        <strain evidence="1 2">M46</strain>
    </source>
</reference>
<dbReference type="Proteomes" id="UP000250831">
    <property type="component" value="Unassembled WGS sequence"/>
</dbReference>
<evidence type="ECO:0000313" key="1">
    <source>
        <dbReference type="EMBL" id="PUV21080.1"/>
    </source>
</evidence>
<name>A0A363NK57_9SPHI</name>
<dbReference type="AlphaFoldDB" id="A0A363NK57"/>
<comment type="caution">
    <text evidence="1">The sequence shown here is derived from an EMBL/GenBank/DDBJ whole genome shotgun (WGS) entry which is preliminary data.</text>
</comment>
<proteinExistence type="predicted"/>
<dbReference type="EMBL" id="QCXX01000014">
    <property type="protein sequence ID" value="PUV21080.1"/>
    <property type="molecule type" value="Genomic_DNA"/>
</dbReference>
<evidence type="ECO:0000313" key="2">
    <source>
        <dbReference type="Proteomes" id="UP000250831"/>
    </source>
</evidence>
<organism evidence="1 2">
    <name type="scientific">Sphingobacterium athyrii</name>
    <dbReference type="NCBI Taxonomy" id="2152717"/>
    <lineage>
        <taxon>Bacteria</taxon>
        <taxon>Pseudomonadati</taxon>
        <taxon>Bacteroidota</taxon>
        <taxon>Sphingobacteriia</taxon>
        <taxon>Sphingobacteriales</taxon>
        <taxon>Sphingobacteriaceae</taxon>
        <taxon>Sphingobacterium</taxon>
    </lineage>
</organism>
<accession>A0A363NK57</accession>
<protein>
    <recommendedName>
        <fullName evidence="3">HEAT repeat domain-containing protein</fullName>
    </recommendedName>
</protein>